<accession>A0A0A9H4V4</accession>
<name>A0A0A9H4V4_ARUDO</name>
<reference evidence="1" key="1">
    <citation type="submission" date="2014-09" db="EMBL/GenBank/DDBJ databases">
        <authorList>
            <person name="Magalhaes I.L.F."/>
            <person name="Oliveira U."/>
            <person name="Santos F.R."/>
            <person name="Vidigal T.H.D.A."/>
            <person name="Brescovit A.D."/>
            <person name="Santos A.J."/>
        </authorList>
    </citation>
    <scope>NUCLEOTIDE SEQUENCE</scope>
    <source>
        <tissue evidence="1">Shoot tissue taken approximately 20 cm above the soil surface</tissue>
    </source>
</reference>
<reference evidence="1" key="2">
    <citation type="journal article" date="2015" name="Data Brief">
        <title>Shoot transcriptome of the giant reed, Arundo donax.</title>
        <authorList>
            <person name="Barrero R.A."/>
            <person name="Guerrero F.D."/>
            <person name="Moolhuijzen P."/>
            <person name="Goolsby J.A."/>
            <person name="Tidwell J."/>
            <person name="Bellgard S.E."/>
            <person name="Bellgard M.I."/>
        </authorList>
    </citation>
    <scope>NUCLEOTIDE SEQUENCE</scope>
    <source>
        <tissue evidence="1">Shoot tissue taken approximately 20 cm above the soil surface</tissue>
    </source>
</reference>
<dbReference type="EMBL" id="GBRH01168010">
    <property type="protein sequence ID" value="JAE29886.1"/>
    <property type="molecule type" value="Transcribed_RNA"/>
</dbReference>
<proteinExistence type="predicted"/>
<evidence type="ECO:0000313" key="1">
    <source>
        <dbReference type="EMBL" id="JAE29886.1"/>
    </source>
</evidence>
<organism evidence="1">
    <name type="scientific">Arundo donax</name>
    <name type="common">Giant reed</name>
    <name type="synonym">Donax arundinaceus</name>
    <dbReference type="NCBI Taxonomy" id="35708"/>
    <lineage>
        <taxon>Eukaryota</taxon>
        <taxon>Viridiplantae</taxon>
        <taxon>Streptophyta</taxon>
        <taxon>Embryophyta</taxon>
        <taxon>Tracheophyta</taxon>
        <taxon>Spermatophyta</taxon>
        <taxon>Magnoliopsida</taxon>
        <taxon>Liliopsida</taxon>
        <taxon>Poales</taxon>
        <taxon>Poaceae</taxon>
        <taxon>PACMAD clade</taxon>
        <taxon>Arundinoideae</taxon>
        <taxon>Arundineae</taxon>
        <taxon>Arundo</taxon>
    </lineage>
</organism>
<protein>
    <submittedName>
        <fullName evidence="1">Uncharacterized protein</fullName>
    </submittedName>
</protein>
<sequence>MDIYPLMLRSASAVIIYIQIELKCANVAFNN</sequence>
<dbReference type="AlphaFoldDB" id="A0A0A9H4V4"/>